<evidence type="ECO:0000313" key="3">
    <source>
        <dbReference type="Proteomes" id="UP000801428"/>
    </source>
</evidence>
<comment type="caution">
    <text evidence="2">The sequence shown here is derived from an EMBL/GenBank/DDBJ whole genome shotgun (WGS) entry which is preliminary data.</text>
</comment>
<feature type="region of interest" description="Disordered" evidence="1">
    <location>
        <begin position="589"/>
        <end position="612"/>
    </location>
</feature>
<dbReference type="Proteomes" id="UP000801428">
    <property type="component" value="Unassembled WGS sequence"/>
</dbReference>
<gene>
    <name evidence="2" type="ORF">E8E13_008414</name>
</gene>
<feature type="region of interest" description="Disordered" evidence="1">
    <location>
        <begin position="1"/>
        <end position="127"/>
    </location>
</feature>
<sequence length="612" mass="69329">MAQHRPPDPSESFGKRDNRGLQEDDDYAPSSPADHIATLSPDATQAPSFALSQRPRVSSQPAQRLSYSVESPPKLTDSETAQMASYDILSSGTNVLQSGRAEREEQESQGVDQVETGDQADQDQDDDCDISDFGVESNDEELMFASEEEQMQARYGVSQEQLSIPVSGCQDIGQLQKWDEQEHEEFVRLVRAIPEDGQEPLIRRAIDVEAGSGSSLGVKYQGMWTEWRFNSFLTLCSMNKKVIGELTYGNLALAVQRDYELRERLEKYQERSKVQPSIYARVLVAQDDSRMSARDALRLVKWLKRYISEDLFIVQHEKCRKAFWLIDREFSKRWSRESTDAGLRRSLVSKPGEVSKDRVQVIKKFTDQLHARRQGLEDNTLLPRPLLYIGYAATADIRKRQHEACGSSSNWLASLVQAVCNVLWGRGKYMMKFFVICPISEEPQGPVAEMLLTRVTGAYYHGGSGFCIDIAGKSMESIHFKKLSHIEARDLWAEHDEWVEHNTPVNENWNAQSAVTKAKWARYESRREANEKLREEMADDIGRILFMADQVEPTMDPSMPGYEEVMDSISFCRETAEKIFQLDEEQLAAEGAEAAAAQSNEEGRAEGDGNED</sequence>
<dbReference type="EMBL" id="SWKU01000007">
    <property type="protein sequence ID" value="KAF3004990.1"/>
    <property type="molecule type" value="Genomic_DNA"/>
</dbReference>
<feature type="compositionally biased region" description="Acidic residues" evidence="1">
    <location>
        <begin position="118"/>
        <end position="127"/>
    </location>
</feature>
<name>A0A9P4TIP5_CURKU</name>
<feature type="compositionally biased region" description="Polar residues" evidence="1">
    <location>
        <begin position="78"/>
        <end position="97"/>
    </location>
</feature>
<evidence type="ECO:0000256" key="1">
    <source>
        <dbReference type="SAM" id="MobiDB-lite"/>
    </source>
</evidence>
<feature type="compositionally biased region" description="Low complexity" evidence="1">
    <location>
        <begin position="589"/>
        <end position="600"/>
    </location>
</feature>
<feature type="compositionally biased region" description="Polar residues" evidence="1">
    <location>
        <begin position="41"/>
        <end position="69"/>
    </location>
</feature>
<protein>
    <submittedName>
        <fullName evidence="2">Uncharacterized protein</fullName>
    </submittedName>
</protein>
<dbReference type="OrthoDB" id="3799243at2759"/>
<keyword evidence="3" id="KW-1185">Reference proteome</keyword>
<dbReference type="AlphaFoldDB" id="A0A9P4TIP5"/>
<feature type="compositionally biased region" description="Basic and acidic residues" evidence="1">
    <location>
        <begin position="1"/>
        <end position="22"/>
    </location>
</feature>
<proteinExistence type="predicted"/>
<feature type="compositionally biased region" description="Basic and acidic residues" evidence="1">
    <location>
        <begin position="601"/>
        <end position="612"/>
    </location>
</feature>
<evidence type="ECO:0000313" key="2">
    <source>
        <dbReference type="EMBL" id="KAF3004990.1"/>
    </source>
</evidence>
<organism evidence="2 3">
    <name type="scientific">Curvularia kusanoi</name>
    <name type="common">Cochliobolus kusanoi</name>
    <dbReference type="NCBI Taxonomy" id="90978"/>
    <lineage>
        <taxon>Eukaryota</taxon>
        <taxon>Fungi</taxon>
        <taxon>Dikarya</taxon>
        <taxon>Ascomycota</taxon>
        <taxon>Pezizomycotina</taxon>
        <taxon>Dothideomycetes</taxon>
        <taxon>Pleosporomycetidae</taxon>
        <taxon>Pleosporales</taxon>
        <taxon>Pleosporineae</taxon>
        <taxon>Pleosporaceae</taxon>
        <taxon>Curvularia</taxon>
    </lineage>
</organism>
<accession>A0A9P4TIP5</accession>
<reference evidence="2" key="1">
    <citation type="submission" date="2019-04" db="EMBL/GenBank/DDBJ databases">
        <title>Sequencing of skin fungus with MAO and IRED activity.</title>
        <authorList>
            <person name="Marsaioli A.J."/>
            <person name="Bonatto J.M.C."/>
            <person name="Reis Junior O."/>
        </authorList>
    </citation>
    <scope>NUCLEOTIDE SEQUENCE</scope>
    <source>
        <strain evidence="2">30M1</strain>
    </source>
</reference>